<comment type="caution">
    <text evidence="1">The sequence shown here is derived from an EMBL/GenBank/DDBJ whole genome shotgun (WGS) entry which is preliminary data.</text>
</comment>
<dbReference type="EMBL" id="SOZJ01000006">
    <property type="protein sequence ID" value="TGJ64845.1"/>
    <property type="molecule type" value="Genomic_DNA"/>
</dbReference>
<dbReference type="Proteomes" id="UP000297595">
    <property type="component" value="Unassembled WGS sequence"/>
</dbReference>
<evidence type="ECO:0000313" key="1">
    <source>
        <dbReference type="EMBL" id="TGJ64845.1"/>
    </source>
</evidence>
<dbReference type="AlphaFoldDB" id="A0A7C8P5A6"/>
<sequence length="81" mass="8978">MRSTKNGVAKVMKFGYSRGVGFNIMATEDVRIGTSRETSINYPEIKAMKSFSMGVMKWKQLIYSTLLKMTDMTANGVGNNG</sequence>
<accession>A0A7C8P5A6</accession>
<proteinExistence type="predicted"/>
<name>A0A7C8P5A6_ORBOL</name>
<reference evidence="1 2" key="1">
    <citation type="submission" date="2019-03" db="EMBL/GenBank/DDBJ databases">
        <title>Nematode-trapping fungi genome.</title>
        <authorList>
            <person name="Vidal-Diez De Ulzurrun G."/>
        </authorList>
    </citation>
    <scope>NUCLEOTIDE SEQUENCE [LARGE SCALE GENOMIC DNA]</scope>
    <source>
        <strain evidence="1 2">TWF154</strain>
    </source>
</reference>
<organism evidence="1 2">
    <name type="scientific">Orbilia oligospora</name>
    <name type="common">Nematode-trapping fungus</name>
    <name type="synonym">Arthrobotrys oligospora</name>
    <dbReference type="NCBI Taxonomy" id="2813651"/>
    <lineage>
        <taxon>Eukaryota</taxon>
        <taxon>Fungi</taxon>
        <taxon>Dikarya</taxon>
        <taxon>Ascomycota</taxon>
        <taxon>Pezizomycotina</taxon>
        <taxon>Orbiliomycetes</taxon>
        <taxon>Orbiliales</taxon>
        <taxon>Orbiliaceae</taxon>
        <taxon>Orbilia</taxon>
    </lineage>
</organism>
<evidence type="ECO:0000313" key="2">
    <source>
        <dbReference type="Proteomes" id="UP000297595"/>
    </source>
</evidence>
<protein>
    <submittedName>
        <fullName evidence="1">Uncharacterized protein</fullName>
    </submittedName>
</protein>
<gene>
    <name evidence="1" type="ORF">EYR41_008855</name>
</gene>